<evidence type="ECO:0000256" key="8">
    <source>
        <dbReference type="ARBA" id="ARBA00022833"/>
    </source>
</evidence>
<dbReference type="OrthoDB" id="1678912at2759"/>
<protein>
    <recommendedName>
        <fullName evidence="4">[histone H3]-trimethyl-L-lysine(4) demethylase</fullName>
        <ecNumber evidence="4">1.14.11.67</ecNumber>
    </recommendedName>
</protein>
<keyword evidence="7" id="KW-0863">Zinc-finger</keyword>
<evidence type="ECO:0000256" key="7">
    <source>
        <dbReference type="ARBA" id="ARBA00022771"/>
    </source>
</evidence>
<dbReference type="EC" id="1.14.11.67" evidence="4"/>
<dbReference type="InterPro" id="IPR003347">
    <property type="entry name" value="JmjC_dom"/>
</dbReference>
<keyword evidence="19" id="KW-1185">Reference proteome</keyword>
<keyword evidence="13" id="KW-0175">Coiled coil</keyword>
<keyword evidence="9" id="KW-0560">Oxidoreductase</keyword>
<dbReference type="InterPro" id="IPR004198">
    <property type="entry name" value="Znf_C5HC2"/>
</dbReference>
<dbReference type="SUPFAM" id="SSF51197">
    <property type="entry name" value="Clavaminate synthase-like"/>
    <property type="match status" value="1"/>
</dbReference>
<dbReference type="SMART" id="SM01014">
    <property type="entry name" value="ARID"/>
    <property type="match status" value="1"/>
</dbReference>
<evidence type="ECO:0000259" key="15">
    <source>
        <dbReference type="PROSITE" id="PS51011"/>
    </source>
</evidence>
<dbReference type="PROSITE" id="PS51184">
    <property type="entry name" value="JMJC"/>
    <property type="match status" value="1"/>
</dbReference>
<dbReference type="GO" id="GO:0003677">
    <property type="term" value="F:DNA binding"/>
    <property type="evidence" value="ECO:0007669"/>
    <property type="project" value="InterPro"/>
</dbReference>
<dbReference type="PANTHER" id="PTHR10694:SF33">
    <property type="entry name" value="LYSINE-SPECIFIC DEMETHYLASE 5"/>
    <property type="match status" value="1"/>
</dbReference>
<dbReference type="GO" id="GO:0000785">
    <property type="term" value="C:chromatin"/>
    <property type="evidence" value="ECO:0007669"/>
    <property type="project" value="TreeGrafter"/>
</dbReference>
<feature type="region of interest" description="Disordered" evidence="14">
    <location>
        <begin position="1574"/>
        <end position="1711"/>
    </location>
</feature>
<keyword evidence="5" id="KW-0479">Metal-binding</keyword>
<dbReference type="SMART" id="SM00501">
    <property type="entry name" value="BRIGHT"/>
    <property type="match status" value="1"/>
</dbReference>
<gene>
    <name evidence="18" type="ORF">POSPLADRAFT_1067176</name>
</gene>
<dbReference type="Proteomes" id="UP000194127">
    <property type="component" value="Unassembled WGS sequence"/>
</dbReference>
<organism evidence="18 19">
    <name type="scientific">Postia placenta MAD-698-R-SB12</name>
    <dbReference type="NCBI Taxonomy" id="670580"/>
    <lineage>
        <taxon>Eukaryota</taxon>
        <taxon>Fungi</taxon>
        <taxon>Dikarya</taxon>
        <taxon>Basidiomycota</taxon>
        <taxon>Agaricomycotina</taxon>
        <taxon>Agaricomycetes</taxon>
        <taxon>Polyporales</taxon>
        <taxon>Adustoporiaceae</taxon>
        <taxon>Rhodonia</taxon>
    </lineage>
</organism>
<dbReference type="Pfam" id="PF01388">
    <property type="entry name" value="ARID"/>
    <property type="match status" value="1"/>
</dbReference>
<feature type="domain" description="ARID" evidence="15">
    <location>
        <begin position="224"/>
        <end position="315"/>
    </location>
</feature>
<dbReference type="InterPro" id="IPR011011">
    <property type="entry name" value="Znf_FYVE_PHD"/>
</dbReference>
<dbReference type="Pfam" id="PF02375">
    <property type="entry name" value="JmjN"/>
    <property type="match status" value="1"/>
</dbReference>
<dbReference type="GO" id="GO:0005634">
    <property type="term" value="C:nucleus"/>
    <property type="evidence" value="ECO:0007669"/>
    <property type="project" value="UniProtKB-SubCell"/>
</dbReference>
<feature type="region of interest" description="Disordered" evidence="14">
    <location>
        <begin position="915"/>
        <end position="936"/>
    </location>
</feature>
<dbReference type="GO" id="GO:0034647">
    <property type="term" value="F:histone H3K4me/H3K4me2/H3K4me3 demethylase activity"/>
    <property type="evidence" value="ECO:0007669"/>
    <property type="project" value="UniProtKB-EC"/>
</dbReference>
<keyword evidence="6" id="KW-0677">Repeat</keyword>
<evidence type="ECO:0000313" key="19">
    <source>
        <dbReference type="Proteomes" id="UP000194127"/>
    </source>
</evidence>
<comment type="subcellular location">
    <subcellularLocation>
        <location evidence="2">Nucleus</location>
    </subcellularLocation>
</comment>
<dbReference type="InterPro" id="IPR036431">
    <property type="entry name" value="ARID_dom_sf"/>
</dbReference>
<proteinExistence type="inferred from homology"/>
<dbReference type="InterPro" id="IPR013083">
    <property type="entry name" value="Znf_RING/FYVE/PHD"/>
</dbReference>
<feature type="region of interest" description="Disordered" evidence="14">
    <location>
        <begin position="316"/>
        <end position="403"/>
    </location>
</feature>
<evidence type="ECO:0000259" key="16">
    <source>
        <dbReference type="PROSITE" id="PS51183"/>
    </source>
</evidence>
<dbReference type="PROSITE" id="PS51011">
    <property type="entry name" value="ARID"/>
    <property type="match status" value="1"/>
</dbReference>
<feature type="compositionally biased region" description="Polar residues" evidence="14">
    <location>
        <begin position="1681"/>
        <end position="1695"/>
    </location>
</feature>
<feature type="coiled-coil region" evidence="13">
    <location>
        <begin position="1021"/>
        <end position="1048"/>
    </location>
</feature>
<evidence type="ECO:0000256" key="4">
    <source>
        <dbReference type="ARBA" id="ARBA00012902"/>
    </source>
</evidence>
<feature type="region of interest" description="Disordered" evidence="14">
    <location>
        <begin position="64"/>
        <end position="87"/>
    </location>
</feature>
<feature type="compositionally biased region" description="Polar residues" evidence="14">
    <location>
        <begin position="319"/>
        <end position="341"/>
    </location>
</feature>
<evidence type="ECO:0000256" key="11">
    <source>
        <dbReference type="ARBA" id="ARBA00023242"/>
    </source>
</evidence>
<dbReference type="SUPFAM" id="SSF57903">
    <property type="entry name" value="FYVE/PHD zinc finger"/>
    <property type="match status" value="2"/>
</dbReference>
<dbReference type="EMBL" id="KZ110602">
    <property type="protein sequence ID" value="OSX59391.1"/>
    <property type="molecule type" value="Genomic_DNA"/>
</dbReference>
<accession>A0A1X6MSL5</accession>
<evidence type="ECO:0000256" key="5">
    <source>
        <dbReference type="ARBA" id="ARBA00022723"/>
    </source>
</evidence>
<evidence type="ECO:0000256" key="9">
    <source>
        <dbReference type="ARBA" id="ARBA00023002"/>
    </source>
</evidence>
<evidence type="ECO:0000256" key="3">
    <source>
        <dbReference type="ARBA" id="ARBA00006801"/>
    </source>
</evidence>
<reference evidence="18 19" key="1">
    <citation type="submission" date="2017-04" db="EMBL/GenBank/DDBJ databases">
        <title>Genome Sequence of the Model Brown-Rot Fungus Postia placenta SB12.</title>
        <authorList>
            <consortium name="DOE Joint Genome Institute"/>
            <person name="Gaskell J."/>
            <person name="Kersten P."/>
            <person name="Larrondo L.F."/>
            <person name="Canessa P."/>
            <person name="Martinez D."/>
            <person name="Hibbett D."/>
            <person name="Schmoll M."/>
            <person name="Kubicek C.P."/>
            <person name="Martinez A.T."/>
            <person name="Yadav J."/>
            <person name="Master E."/>
            <person name="Magnuson J.K."/>
            <person name="James T."/>
            <person name="Yaver D."/>
            <person name="Berka R."/>
            <person name="Labutti K."/>
            <person name="Lipzen A."/>
            <person name="Aerts A."/>
            <person name="Barry K."/>
            <person name="Henrissat B."/>
            <person name="Blanchette R."/>
            <person name="Grigoriev I."/>
            <person name="Cullen D."/>
        </authorList>
    </citation>
    <scope>NUCLEOTIDE SEQUENCE [LARGE SCALE GENOMIC DNA]</scope>
    <source>
        <strain evidence="18 19">MAD-698-R-SB12</strain>
    </source>
</reference>
<dbReference type="InterPro" id="IPR001606">
    <property type="entry name" value="ARID_dom"/>
</dbReference>
<dbReference type="PROSITE" id="PS51183">
    <property type="entry name" value="JMJN"/>
    <property type="match status" value="1"/>
</dbReference>
<dbReference type="CDD" id="cd16100">
    <property type="entry name" value="ARID"/>
    <property type="match status" value="1"/>
</dbReference>
<comment type="similarity">
    <text evidence="3">Belongs to the JARID1 histone demethylase family.</text>
</comment>
<feature type="domain" description="JmjN" evidence="16">
    <location>
        <begin position="159"/>
        <end position="200"/>
    </location>
</feature>
<feature type="compositionally biased region" description="Low complexity" evidence="14">
    <location>
        <begin position="64"/>
        <end position="77"/>
    </location>
</feature>
<comment type="cofactor">
    <cofactor evidence="1">
        <name>Fe(2+)</name>
        <dbReference type="ChEBI" id="CHEBI:29033"/>
    </cofactor>
</comment>
<dbReference type="Pfam" id="PF02928">
    <property type="entry name" value="zf-C5HC2"/>
    <property type="match status" value="1"/>
</dbReference>
<dbReference type="FunFam" id="1.10.150.60:FF:000016">
    <property type="entry name" value="Putative Lysine-specific demethylase 5B"/>
    <property type="match status" value="1"/>
</dbReference>
<keyword evidence="8" id="KW-0862">Zinc</keyword>
<keyword evidence="11" id="KW-0539">Nucleus</keyword>
<keyword evidence="10" id="KW-0408">Iron</keyword>
<feature type="compositionally biased region" description="Low complexity" evidence="14">
    <location>
        <begin position="365"/>
        <end position="374"/>
    </location>
</feature>
<evidence type="ECO:0000256" key="6">
    <source>
        <dbReference type="ARBA" id="ARBA00022737"/>
    </source>
</evidence>
<feature type="domain" description="JmjC" evidence="17">
    <location>
        <begin position="548"/>
        <end position="714"/>
    </location>
</feature>
<dbReference type="InterPro" id="IPR001965">
    <property type="entry name" value="Znf_PHD"/>
</dbReference>
<dbReference type="Pfam" id="PF02373">
    <property type="entry name" value="JmjC"/>
    <property type="match status" value="1"/>
</dbReference>
<dbReference type="Gene3D" id="2.60.120.650">
    <property type="entry name" value="Cupin"/>
    <property type="match status" value="1"/>
</dbReference>
<dbReference type="InterPro" id="IPR048615">
    <property type="entry name" value="KDM5_C-hel"/>
</dbReference>
<dbReference type="PANTHER" id="PTHR10694">
    <property type="entry name" value="LYSINE-SPECIFIC DEMETHYLASE"/>
    <property type="match status" value="1"/>
</dbReference>
<dbReference type="Gene3D" id="3.30.40.10">
    <property type="entry name" value="Zinc/RING finger domain, C3HC4 (zinc finger)"/>
    <property type="match status" value="2"/>
</dbReference>
<evidence type="ECO:0000256" key="1">
    <source>
        <dbReference type="ARBA" id="ARBA00001954"/>
    </source>
</evidence>
<dbReference type="STRING" id="670580.A0A1X6MSL5"/>
<dbReference type="GeneID" id="36327104"/>
<dbReference type="SMART" id="SM00545">
    <property type="entry name" value="JmjN"/>
    <property type="match status" value="1"/>
</dbReference>
<name>A0A1X6MSL5_9APHY</name>
<dbReference type="SUPFAM" id="SSF46774">
    <property type="entry name" value="ARID-like"/>
    <property type="match status" value="1"/>
</dbReference>
<feature type="compositionally biased region" description="Pro residues" evidence="14">
    <location>
        <begin position="1664"/>
        <end position="1673"/>
    </location>
</feature>
<feature type="region of interest" description="Disordered" evidence="14">
    <location>
        <begin position="1"/>
        <end position="41"/>
    </location>
</feature>
<evidence type="ECO:0000256" key="10">
    <source>
        <dbReference type="ARBA" id="ARBA00023004"/>
    </source>
</evidence>
<dbReference type="Pfam" id="PF21323">
    <property type="entry name" value="KDM5_C-hel"/>
    <property type="match status" value="1"/>
</dbReference>
<dbReference type="SMART" id="SM00558">
    <property type="entry name" value="JmjC"/>
    <property type="match status" value="1"/>
</dbReference>
<comment type="catalytic activity">
    <reaction evidence="12">
        <text>N(6),N(6),N(6)-trimethyl-L-lysyl(4)-[histone H3] + 3 2-oxoglutarate + 3 O2 = L-lysyl(4)-[histone H3] + 3 formaldehyde + 3 succinate + 3 CO2</text>
        <dbReference type="Rhea" id="RHEA:60208"/>
        <dbReference type="Rhea" id="RHEA-COMP:15537"/>
        <dbReference type="Rhea" id="RHEA-COMP:15547"/>
        <dbReference type="ChEBI" id="CHEBI:15379"/>
        <dbReference type="ChEBI" id="CHEBI:16526"/>
        <dbReference type="ChEBI" id="CHEBI:16810"/>
        <dbReference type="ChEBI" id="CHEBI:16842"/>
        <dbReference type="ChEBI" id="CHEBI:29969"/>
        <dbReference type="ChEBI" id="CHEBI:30031"/>
        <dbReference type="ChEBI" id="CHEBI:61961"/>
        <dbReference type="EC" id="1.14.11.67"/>
    </reaction>
</comment>
<dbReference type="InterPro" id="IPR003349">
    <property type="entry name" value="JmjN"/>
</dbReference>
<feature type="compositionally biased region" description="Polar residues" evidence="14">
    <location>
        <begin position="1633"/>
        <end position="1646"/>
    </location>
</feature>
<sequence>MHGSPPSRGTPARRGRSPRSSTASPGGIALPVQNSAKPPNTFTTCLSISVEGAVPIERLEITSANGNGDASAQASGSDSKRAPRKSKTDAIAALQSHAQSSGQEDLADMVNEDGAIQINLREGPPIPVKPALDMSTVKTPNRQWEAPQNVERPFGLTDCPVFRPTLEQFKDPLAYIKSISEKAKAYGMCKIVPPLGWEMPFVTDTERFRFKTRLQRLNSIEASSRAKVNYLEQLYRFHKQQGNPRVVVPTINHKPLDLWLLRKEVQKQGGYEMVTRNKKWADLGRLLGYSGIPGLSTQMKNSYTRVILPYEHYRERVSKSSTLSPNKPRDSQLNTNTNIQTAGKLRRLSATSAGDDNDSPPPSPLTVTSSPLSDPSDEGESKNAGRGRGAVARMRRNTRHSPHDQSACFHMFCLDPPLTTIPKGQWFCHTCLCGTGADFGFDEGEEHSLSSFQARDLEFRRQWFKRHPPAGRQGNDDGDVKMAAPLDPDDPRINVFDDVVVTETDVENEFWRLVQSQHETVEVEYGADVHSTTHGSGMPTLETHPLESSSKDPWNLNNIPILPDSLLRYIKSDISGMTVPWTYVGMVFSTFCWHNEDHYTYSINYMHWGETKTWYSIPGADADKFEAAIRREAPDLFEVQPDLLFQLVTLMNPNRIRDAGVDVYACNQRAGEFVITFPKAYHAGFNHGLNFNEAVNFALPDWLPFDLDCVRRYQEHRKLPVFSHDELLITITQQNQSIQTALWLNDNLQEMMVRERRIRDKARSLGLKDRPEKTDRPEDQYQCSFCKVFCYLSQITCDCTTKVVCVDHIDELCKCPMTNRYLRLRFDDTEIQDIQMKVSDRAAIPSTWRAKLDRLLMESARPSLRSLRALMAEGERINYPLSELHALRKCVVRANEWVDTANSFLIRKVSRKRARKSRGRTSGPSGEITGEEVTDKPERTLDELYTALSEVEDLGFDCQEINALKALANEAQKTREKARALLRPSSAARDREAFVQECERLLIEGSTLNVLVDELVEIEKIVSREQLLKELEEELEDGQLSLEDIRQFAARASQCELSTDNPQMVVLSRMLHAGEEWEARVKDVLGRPLKTVEELDETAQGRSSVPVDVELVDRLVATLVRAKDYEKQAKAWLMPEPNAVKPKVQEAAKLVTRAEKDFNIPAVQDLKRTVDFALDLEARCDAVLKNRYEHTDEGDIFQTMLQWRKYAKEHLTMFTLLNFDKLDKQLVQHARWLEGLPWYCRQHQEAHGQAILEDVIESTRPEDDLPPNDEYFTCICTTPVRPPAAGTVSDAVQCDHCFARFHGVCAANGGSCPFCDHHHWNGTIHKERSWHWCYLPTILMHAPDVTKNYSEDWKQLEIIVHRVDRLSQVIGQFLSFASQPVNQRADYIPQVRHYMRKLYRIQFAVSPNPEVSFGLDLAGLHRILAGQPAPVRVKKRRRPKFTFGQDVDKDWTDGTRCICRGRTPYLAGYHPVECELCSKLYHAGCVFYPLDPMNATRPRFMCPLCCIRKNRAYPYSEVRVRHIDNPAQEMYVDTREMLETFSKDMIYMRLPPPYTQTLFIELIRFVPGVPENVGPRKLSPSTPPVVIENGRGPASTGASNPPPPPWTNQLWSNAGATAPPPLARPPDHLRSPHPSSHITPQATPQPSRKRKYPDEMPPPDERVPPVPYSPAPRSPKRRQASHTPQPAPRTSQGLSPSLAMMLSPNPVDTHGPNYVLRLFRSDLRRESSSLGL</sequence>
<dbReference type="GO" id="GO:0008270">
    <property type="term" value="F:zinc ion binding"/>
    <property type="evidence" value="ECO:0007669"/>
    <property type="project" value="UniProtKB-KW"/>
</dbReference>
<dbReference type="RefSeq" id="XP_024336185.1">
    <property type="nucleotide sequence ID" value="XM_024482154.1"/>
</dbReference>
<evidence type="ECO:0000313" key="18">
    <source>
        <dbReference type="EMBL" id="OSX59391.1"/>
    </source>
</evidence>
<dbReference type="Gene3D" id="1.10.150.60">
    <property type="entry name" value="ARID DNA-binding domain"/>
    <property type="match status" value="1"/>
</dbReference>
<evidence type="ECO:0000256" key="14">
    <source>
        <dbReference type="SAM" id="MobiDB-lite"/>
    </source>
</evidence>
<evidence type="ECO:0000256" key="12">
    <source>
        <dbReference type="ARBA" id="ARBA00048734"/>
    </source>
</evidence>
<dbReference type="Pfam" id="PF08429">
    <property type="entry name" value="PLU-1"/>
    <property type="match status" value="1"/>
</dbReference>
<evidence type="ECO:0000256" key="2">
    <source>
        <dbReference type="ARBA" id="ARBA00004123"/>
    </source>
</evidence>
<dbReference type="GO" id="GO:0006355">
    <property type="term" value="P:regulation of DNA-templated transcription"/>
    <property type="evidence" value="ECO:0007669"/>
    <property type="project" value="TreeGrafter"/>
</dbReference>
<evidence type="ECO:0000256" key="13">
    <source>
        <dbReference type="SAM" id="Coils"/>
    </source>
</evidence>
<evidence type="ECO:0000259" key="17">
    <source>
        <dbReference type="PROSITE" id="PS51184"/>
    </source>
</evidence>
<dbReference type="InterPro" id="IPR013637">
    <property type="entry name" value="Lys_sp_deMease-like_dom"/>
</dbReference>
<dbReference type="SMART" id="SM00249">
    <property type="entry name" value="PHD"/>
    <property type="match status" value="2"/>
</dbReference>
<feature type="compositionally biased region" description="Polar residues" evidence="14">
    <location>
        <begin position="32"/>
        <end position="41"/>
    </location>
</feature>